<dbReference type="Pfam" id="PF01103">
    <property type="entry name" value="Omp85"/>
    <property type="match status" value="1"/>
</dbReference>
<dbReference type="InterPro" id="IPR000184">
    <property type="entry name" value="Bac_surfAg_D15"/>
</dbReference>
<name>A0ABT7IDP5_9GAMM</name>
<gene>
    <name evidence="4" type="ORF">QPM17_14120</name>
</gene>
<evidence type="ECO:0000313" key="4">
    <source>
        <dbReference type="EMBL" id="MDL0432278.1"/>
    </source>
</evidence>
<accession>A0ABT7IDP5</accession>
<dbReference type="Gene3D" id="2.40.160.50">
    <property type="entry name" value="membrane protein fhac: a member of the omp85/tpsb transporter family"/>
    <property type="match status" value="1"/>
</dbReference>
<organism evidence="4 5">
    <name type="scientific">Marinobacter azerbaijanicus</name>
    <dbReference type="NCBI Taxonomy" id="3050455"/>
    <lineage>
        <taxon>Bacteria</taxon>
        <taxon>Pseudomonadati</taxon>
        <taxon>Pseudomonadota</taxon>
        <taxon>Gammaproteobacteria</taxon>
        <taxon>Pseudomonadales</taxon>
        <taxon>Marinobacteraceae</taxon>
        <taxon>Marinobacter</taxon>
    </lineage>
</organism>
<keyword evidence="2" id="KW-0472">Membrane</keyword>
<comment type="subcellular location">
    <subcellularLocation>
        <location evidence="1">Membrane</location>
    </subcellularLocation>
</comment>
<evidence type="ECO:0000256" key="2">
    <source>
        <dbReference type="ARBA" id="ARBA00023136"/>
    </source>
</evidence>
<dbReference type="Proteomes" id="UP001227964">
    <property type="component" value="Unassembled WGS sequence"/>
</dbReference>
<evidence type="ECO:0000259" key="3">
    <source>
        <dbReference type="Pfam" id="PF01103"/>
    </source>
</evidence>
<evidence type="ECO:0000256" key="1">
    <source>
        <dbReference type="ARBA" id="ARBA00004370"/>
    </source>
</evidence>
<protein>
    <submittedName>
        <fullName evidence="4">BamA/TamA family outer membrane protein</fullName>
    </submittedName>
</protein>
<keyword evidence="5" id="KW-1185">Reference proteome</keyword>
<proteinExistence type="predicted"/>
<comment type="caution">
    <text evidence="4">The sequence shown here is derived from an EMBL/GenBank/DDBJ whole genome shotgun (WGS) entry which is preliminary data.</text>
</comment>
<feature type="domain" description="Bacterial surface antigen (D15)" evidence="3">
    <location>
        <begin position="185"/>
        <end position="556"/>
    </location>
</feature>
<evidence type="ECO:0000313" key="5">
    <source>
        <dbReference type="Proteomes" id="UP001227964"/>
    </source>
</evidence>
<dbReference type="RefSeq" id="WP_285391444.1">
    <property type="nucleotide sequence ID" value="NZ_JASSVS010000006.1"/>
</dbReference>
<sequence length="572" mass="65029">MIRTAVIALGRALPFFGLPLLVPAEGAELDTARCTVSDVQPESIDLDQPRDQLARQSDLVIPEGARIGQIRIVRRPIFDVSDPEQDNFFYRTLNALNTPTWKSALRAQLVFEPGDVYEPGLIAESERILRQREYLTAAWVGVTRVCGDEVEVSVLARDTWTLLPTVGASRSGGENTTNTGLSDPNFLGSGKSVGISFTRDPDRTETSVYFDDPNLLGSHWQTGFSYDKRSDGRGRSAYLERPFYSERSDWRFGLSGVDDVREQSRFVGAEEIADYRRSQEFASVDVGWRLAERDDRQWRLLAGYRYDALDFERLPDETALDVLPEDRTLSYPWVGFDYRENRFREMVNLTRLQRVEDVRDGFVWRTELGYSSPGLGATEDRIVLNMDFQDALLATDTNYASYGLSQSGTYRLDESRVENLQGTFNLEYFHGGSVRWKSWYSSLSFTAARNLTADQQLLIGGESGLRGYPSDYQQGNRRALWTLERRYFPDWHPFKLFRVGGVLFTDVGRAWFDDGRNNGPDGGVLKDVGFGIRLASSRIEVQRMLHLDFAFPLDGDDSIDPLQVLLRGRTRF</sequence>
<reference evidence="4 5" key="1">
    <citation type="submission" date="2023-06" db="EMBL/GenBank/DDBJ databases">
        <title>Marinobacter azerbaijanicus a moderately halophilic, isolated from Urmia Lake in Azerbaijan region of Iran.</title>
        <authorList>
            <person name="Sanchez-Porro C."/>
            <person name="Aghdam E.M."/>
            <person name="Saheb S.M."/>
            <person name="Tarhriz V."/>
            <person name="Kazemi E."/>
            <person name="Ammozegar M.A."/>
            <person name="Ventosa A."/>
            <person name="Hejazi M.S."/>
        </authorList>
    </citation>
    <scope>NUCLEOTIDE SEQUENCE [LARGE SCALE GENOMIC DNA]</scope>
    <source>
        <strain evidence="4 5">TBZ242</strain>
    </source>
</reference>
<dbReference type="EMBL" id="JASSVS010000006">
    <property type="protein sequence ID" value="MDL0432278.1"/>
    <property type="molecule type" value="Genomic_DNA"/>
</dbReference>